<dbReference type="AlphaFoldDB" id="A0A1M5PIB0"/>
<feature type="chain" id="PRO_5009912945" description="Outer membrane protein beta-barrel domain-containing protein" evidence="2">
    <location>
        <begin position="23"/>
        <end position="368"/>
    </location>
</feature>
<evidence type="ECO:0000256" key="1">
    <source>
        <dbReference type="SAM" id="Coils"/>
    </source>
</evidence>
<dbReference type="Proteomes" id="UP000184522">
    <property type="component" value="Unassembled WGS sequence"/>
</dbReference>
<reference evidence="4" key="1">
    <citation type="submission" date="2016-11" db="EMBL/GenBank/DDBJ databases">
        <authorList>
            <person name="Varghese N."/>
            <person name="Submissions S."/>
        </authorList>
    </citation>
    <scope>NUCLEOTIDE SEQUENCE [LARGE SCALE GENOMIC DNA]</scope>
    <source>
        <strain evidence="4">DSM 25330</strain>
    </source>
</reference>
<evidence type="ECO:0008006" key="5">
    <source>
        <dbReference type="Google" id="ProtNLM"/>
    </source>
</evidence>
<evidence type="ECO:0000313" key="4">
    <source>
        <dbReference type="Proteomes" id="UP000184522"/>
    </source>
</evidence>
<gene>
    <name evidence="3" type="ORF">SAMN05444148_1496</name>
</gene>
<keyword evidence="2" id="KW-0732">Signal</keyword>
<keyword evidence="4" id="KW-1185">Reference proteome</keyword>
<name>A0A1M5PIB0_9FLAO</name>
<feature type="coiled-coil region" evidence="1">
    <location>
        <begin position="39"/>
        <end position="114"/>
    </location>
</feature>
<protein>
    <recommendedName>
        <fullName evidence="5">Outer membrane protein beta-barrel domain-containing protein</fullName>
    </recommendedName>
</protein>
<keyword evidence="1" id="KW-0175">Coiled coil</keyword>
<proteinExistence type="predicted"/>
<evidence type="ECO:0000256" key="2">
    <source>
        <dbReference type="SAM" id="SignalP"/>
    </source>
</evidence>
<dbReference type="RefSeq" id="WP_073084839.1">
    <property type="nucleotide sequence ID" value="NZ_FQWS01000001.1"/>
</dbReference>
<dbReference type="EMBL" id="FQWS01000001">
    <property type="protein sequence ID" value="SHH01470.1"/>
    <property type="molecule type" value="Genomic_DNA"/>
</dbReference>
<organism evidence="3 4">
    <name type="scientific">Winogradskyella jejuensis</name>
    <dbReference type="NCBI Taxonomy" id="1089305"/>
    <lineage>
        <taxon>Bacteria</taxon>
        <taxon>Pseudomonadati</taxon>
        <taxon>Bacteroidota</taxon>
        <taxon>Flavobacteriia</taxon>
        <taxon>Flavobacteriales</taxon>
        <taxon>Flavobacteriaceae</taxon>
        <taxon>Winogradskyella</taxon>
    </lineage>
</organism>
<dbReference type="STRING" id="1089305.SAMN05444148_1496"/>
<evidence type="ECO:0000313" key="3">
    <source>
        <dbReference type="EMBL" id="SHH01470.1"/>
    </source>
</evidence>
<sequence>MTTLSKYVVALFLCLFVSSVSAQETEQTDVKKDTISALKLQKIKNLERLKEDVKIQEREYLKAEIEAINNRLDNDEITADEAEKLKKEAAKKRAANIEDRLAIIDKKIELVKRNPYAENLDEDSTSFVGFLIDGKDKAEFGISIKSGKRKPPKYDIRTSNRMVFAIGFNNAIGDGQNLDNTPYKLGGSGFVELGWAWQTRLFAASNFARLNYGFSFQWNKFDIKNNQYFVENGDQTTLQDFPLDLKNAKFRVTNLVFPVHLEFGPSEKKDYGNRIRYFTDDHFRVGIGGYGGVRLGSMQKLVYEDAEGDRVKDKQKRNFNASNFVYGLSGYIGWGDWSIYAKYDLSPLFKDQAFDQNNISLGLRWDLD</sequence>
<accession>A0A1M5PIB0</accession>
<dbReference type="OrthoDB" id="1466811at2"/>
<feature type="signal peptide" evidence="2">
    <location>
        <begin position="1"/>
        <end position="22"/>
    </location>
</feature>